<dbReference type="AlphaFoldDB" id="M1DJR8"/>
<accession>M1DJR8</accession>
<dbReference type="PaxDb" id="4113-PGSC0003DMT400090148"/>
<feature type="compositionally biased region" description="Polar residues" evidence="1">
    <location>
        <begin position="83"/>
        <end position="97"/>
    </location>
</feature>
<dbReference type="Proteomes" id="UP000011115">
    <property type="component" value="Unassembled WGS sequence"/>
</dbReference>
<evidence type="ECO:0000313" key="2">
    <source>
        <dbReference type="EnsemblPlants" id="PGSC0003DMT400090148"/>
    </source>
</evidence>
<keyword evidence="3" id="KW-1185">Reference proteome</keyword>
<dbReference type="EnsemblPlants" id="PGSC0003DMT400090148">
    <property type="protein sequence ID" value="PGSC0003DMT400090148"/>
    <property type="gene ID" value="PGSC0003DMG400039719"/>
</dbReference>
<sequence length="205" mass="22490">MCFKGDSSKRSAITIFSAVWTPTLTGGPVKLDQNQPRHVPRKRVRGILINEGGANSPKKGRTEPPKGGKGKGKMPTSEVPKHNSGSEGEAFNSQAILATTEDDQPLQSRRAEIRARSHPDSARVPATSSSAYIVRAPAPHVAPVPPVLPPPRLLHRLKVDGLWTILEEKMLSTEGLVDRYSAVRDTLYIHRFDQLTKPRGPYIHT</sequence>
<feature type="compositionally biased region" description="Basic and acidic residues" evidence="1">
    <location>
        <begin position="109"/>
        <end position="121"/>
    </location>
</feature>
<dbReference type="PANTHER" id="PTHR33180:SF31">
    <property type="entry name" value="POLYPROTEIN PROTEIN"/>
    <property type="match status" value="1"/>
</dbReference>
<evidence type="ECO:0000313" key="3">
    <source>
        <dbReference type="Proteomes" id="UP000011115"/>
    </source>
</evidence>
<feature type="region of interest" description="Disordered" evidence="1">
    <location>
        <begin position="24"/>
        <end position="126"/>
    </location>
</feature>
<dbReference type="InParanoid" id="M1DJR8"/>
<organism evidence="2 3">
    <name type="scientific">Solanum tuberosum</name>
    <name type="common">Potato</name>
    <dbReference type="NCBI Taxonomy" id="4113"/>
    <lineage>
        <taxon>Eukaryota</taxon>
        <taxon>Viridiplantae</taxon>
        <taxon>Streptophyta</taxon>
        <taxon>Embryophyta</taxon>
        <taxon>Tracheophyta</taxon>
        <taxon>Spermatophyta</taxon>
        <taxon>Magnoliopsida</taxon>
        <taxon>eudicotyledons</taxon>
        <taxon>Gunneridae</taxon>
        <taxon>Pentapetalae</taxon>
        <taxon>asterids</taxon>
        <taxon>lamiids</taxon>
        <taxon>Solanales</taxon>
        <taxon>Solanaceae</taxon>
        <taxon>Solanoideae</taxon>
        <taxon>Solaneae</taxon>
        <taxon>Solanum</taxon>
    </lineage>
</organism>
<dbReference type="PANTHER" id="PTHR33180">
    <property type="entry name" value="PHOTOSYSTEM II CP43 REACTION CENTER PROTEIN"/>
    <property type="match status" value="1"/>
</dbReference>
<dbReference type="HOGENOM" id="CLU_029307_5_0_1"/>
<reference evidence="2" key="2">
    <citation type="submission" date="2015-06" db="UniProtKB">
        <authorList>
            <consortium name="EnsemblPlants"/>
        </authorList>
    </citation>
    <scope>IDENTIFICATION</scope>
    <source>
        <strain evidence="2">DM1-3 516 R44</strain>
    </source>
</reference>
<protein>
    <recommendedName>
        <fullName evidence="4">Integrase core domain containing protein</fullName>
    </recommendedName>
</protein>
<name>M1DJR8_SOLTU</name>
<evidence type="ECO:0008006" key="4">
    <source>
        <dbReference type="Google" id="ProtNLM"/>
    </source>
</evidence>
<reference evidence="3" key="1">
    <citation type="journal article" date="2011" name="Nature">
        <title>Genome sequence and analysis of the tuber crop potato.</title>
        <authorList>
            <consortium name="The Potato Genome Sequencing Consortium"/>
        </authorList>
    </citation>
    <scope>NUCLEOTIDE SEQUENCE [LARGE SCALE GENOMIC DNA]</scope>
    <source>
        <strain evidence="3">cv. DM1-3 516 R44</strain>
    </source>
</reference>
<evidence type="ECO:0000256" key="1">
    <source>
        <dbReference type="SAM" id="MobiDB-lite"/>
    </source>
</evidence>
<proteinExistence type="predicted"/>
<dbReference type="Gramene" id="PGSC0003DMT400090148">
    <property type="protein sequence ID" value="PGSC0003DMT400090148"/>
    <property type="gene ID" value="PGSC0003DMG400039719"/>
</dbReference>